<evidence type="ECO:0000313" key="2">
    <source>
        <dbReference type="EMBL" id="MBW5420288.1"/>
    </source>
</evidence>
<feature type="compositionally biased region" description="Basic and acidic residues" evidence="1">
    <location>
        <begin position="67"/>
        <end position="77"/>
    </location>
</feature>
<dbReference type="EMBL" id="WMBF01000006">
    <property type="protein sequence ID" value="MBW5420288.1"/>
    <property type="molecule type" value="Genomic_DNA"/>
</dbReference>
<dbReference type="RefSeq" id="WP_219686788.1">
    <property type="nucleotide sequence ID" value="NZ_WMBF01000006.1"/>
</dbReference>
<comment type="caution">
    <text evidence="2">The sequence shown here is derived from an EMBL/GenBank/DDBJ whole genome shotgun (WGS) entry which is preliminary data.</text>
</comment>
<proteinExistence type="predicted"/>
<evidence type="ECO:0000313" key="3">
    <source>
        <dbReference type="Proteomes" id="UP001197114"/>
    </source>
</evidence>
<feature type="region of interest" description="Disordered" evidence="1">
    <location>
        <begin position="67"/>
        <end position="86"/>
    </location>
</feature>
<dbReference type="Proteomes" id="UP001197114">
    <property type="component" value="Unassembled WGS sequence"/>
</dbReference>
<protein>
    <submittedName>
        <fullName evidence="2">Uncharacterized protein</fullName>
    </submittedName>
</protein>
<organism evidence="2 3">
    <name type="scientific">Streptomyces anatolicus</name>
    <dbReference type="NCBI Taxonomy" id="2675858"/>
    <lineage>
        <taxon>Bacteria</taxon>
        <taxon>Bacillati</taxon>
        <taxon>Actinomycetota</taxon>
        <taxon>Actinomycetes</taxon>
        <taxon>Kitasatosporales</taxon>
        <taxon>Streptomycetaceae</taxon>
        <taxon>Streptomyces</taxon>
    </lineage>
</organism>
<keyword evidence="3" id="KW-1185">Reference proteome</keyword>
<accession>A0ABS6YFU4</accession>
<sequence length="101" mass="10911">MTMPTHPQTAEALDATIRAMEANPALDPDAAARLAVHGDANWQMPYGDTTDSLLYESVADAIAHDHAPHLDTDRRPLAQELSPTDGLRAARAAAARLHSYR</sequence>
<evidence type="ECO:0000256" key="1">
    <source>
        <dbReference type="SAM" id="MobiDB-lite"/>
    </source>
</evidence>
<reference evidence="2 3" key="1">
    <citation type="submission" date="2019-11" db="EMBL/GenBank/DDBJ databases">
        <authorList>
            <person name="Ay H."/>
        </authorList>
    </citation>
    <scope>NUCLEOTIDE SEQUENCE [LARGE SCALE GENOMIC DNA]</scope>
    <source>
        <strain evidence="2 3">BG9H</strain>
    </source>
</reference>
<gene>
    <name evidence="2" type="ORF">GKQ77_01715</name>
</gene>
<name>A0ABS6YFU4_9ACTN</name>